<dbReference type="AlphaFoldDB" id="A0A938X159"/>
<evidence type="ECO:0000256" key="1">
    <source>
        <dbReference type="ARBA" id="ARBA00000085"/>
    </source>
</evidence>
<keyword evidence="12" id="KW-1185">Reference proteome</keyword>
<dbReference type="PANTHER" id="PTHR45453:SF1">
    <property type="entry name" value="PHOSPHATE REGULON SENSOR PROTEIN PHOR"/>
    <property type="match status" value="1"/>
</dbReference>
<evidence type="ECO:0000256" key="4">
    <source>
        <dbReference type="ARBA" id="ARBA00022553"/>
    </source>
</evidence>
<dbReference type="InterPro" id="IPR036890">
    <property type="entry name" value="HATPase_C_sf"/>
</dbReference>
<proteinExistence type="predicted"/>
<comment type="catalytic activity">
    <reaction evidence="1">
        <text>ATP + protein L-histidine = ADP + protein N-phospho-L-histidine.</text>
        <dbReference type="EC" id="2.7.13.3"/>
    </reaction>
</comment>
<accession>A0A938X159</accession>
<keyword evidence="4" id="KW-0597">Phosphoprotein</keyword>
<reference evidence="11" key="2">
    <citation type="journal article" date="2021" name="Sci. Rep.">
        <title>The distribution of antibiotic resistance genes in chicken gut microbiota commensals.</title>
        <authorList>
            <person name="Juricova H."/>
            <person name="Matiasovicova J."/>
            <person name="Kubasova T."/>
            <person name="Cejkova D."/>
            <person name="Rychlik I."/>
        </authorList>
    </citation>
    <scope>NUCLEOTIDE SEQUENCE</scope>
    <source>
        <strain evidence="11">An836</strain>
    </source>
</reference>
<dbReference type="FunFam" id="3.30.565.10:FF:000006">
    <property type="entry name" value="Sensor histidine kinase WalK"/>
    <property type="match status" value="1"/>
</dbReference>
<dbReference type="EMBL" id="JACLYU010000028">
    <property type="protein sequence ID" value="MBM6700392.1"/>
    <property type="molecule type" value="Genomic_DNA"/>
</dbReference>
<dbReference type="InterPro" id="IPR003661">
    <property type="entry name" value="HisK_dim/P_dom"/>
</dbReference>
<dbReference type="CDD" id="cd00075">
    <property type="entry name" value="HATPase"/>
    <property type="match status" value="1"/>
</dbReference>
<dbReference type="InterPro" id="IPR036097">
    <property type="entry name" value="HisK_dim/P_sf"/>
</dbReference>
<dbReference type="PANTHER" id="PTHR45453">
    <property type="entry name" value="PHOSPHATE REGULON SENSOR PROTEIN PHOR"/>
    <property type="match status" value="1"/>
</dbReference>
<organism evidence="11 12">
    <name type="scientific">Bifidobacterium pullorum subsp. saeculare</name>
    <dbReference type="NCBI Taxonomy" id="78257"/>
    <lineage>
        <taxon>Bacteria</taxon>
        <taxon>Bacillati</taxon>
        <taxon>Actinomycetota</taxon>
        <taxon>Actinomycetes</taxon>
        <taxon>Bifidobacteriales</taxon>
        <taxon>Bifidobacteriaceae</taxon>
        <taxon>Bifidobacterium</taxon>
    </lineage>
</organism>
<evidence type="ECO:0000256" key="3">
    <source>
        <dbReference type="ARBA" id="ARBA00012438"/>
    </source>
</evidence>
<dbReference type="InterPro" id="IPR050351">
    <property type="entry name" value="BphY/WalK/GraS-like"/>
</dbReference>
<dbReference type="SUPFAM" id="SSF47384">
    <property type="entry name" value="Homodimeric domain of signal transducing histidine kinase"/>
    <property type="match status" value="1"/>
</dbReference>
<dbReference type="GO" id="GO:0004721">
    <property type="term" value="F:phosphoprotein phosphatase activity"/>
    <property type="evidence" value="ECO:0007669"/>
    <property type="project" value="TreeGrafter"/>
</dbReference>
<dbReference type="InterPro" id="IPR005467">
    <property type="entry name" value="His_kinase_dom"/>
</dbReference>
<dbReference type="SUPFAM" id="SSF55874">
    <property type="entry name" value="ATPase domain of HSP90 chaperone/DNA topoisomerase II/histidine kinase"/>
    <property type="match status" value="1"/>
</dbReference>
<evidence type="ECO:0000256" key="6">
    <source>
        <dbReference type="ARBA" id="ARBA00022777"/>
    </source>
</evidence>
<dbReference type="Proteomes" id="UP000718821">
    <property type="component" value="Unassembled WGS sequence"/>
</dbReference>
<reference evidence="11" key="1">
    <citation type="submission" date="2020-08" db="EMBL/GenBank/DDBJ databases">
        <authorList>
            <person name="Cejkova D."/>
            <person name="Kubasova T."/>
            <person name="Jahodarova E."/>
            <person name="Rychlik I."/>
        </authorList>
    </citation>
    <scope>NUCLEOTIDE SEQUENCE</scope>
    <source>
        <strain evidence="11">An836</strain>
    </source>
</reference>
<dbReference type="Pfam" id="PF02518">
    <property type="entry name" value="HATPase_c"/>
    <property type="match status" value="1"/>
</dbReference>
<feature type="region of interest" description="Disordered" evidence="9">
    <location>
        <begin position="1"/>
        <end position="36"/>
    </location>
</feature>
<dbReference type="Gene3D" id="1.10.287.130">
    <property type="match status" value="1"/>
</dbReference>
<evidence type="ECO:0000256" key="7">
    <source>
        <dbReference type="ARBA" id="ARBA00023012"/>
    </source>
</evidence>
<evidence type="ECO:0000256" key="2">
    <source>
        <dbReference type="ARBA" id="ARBA00004236"/>
    </source>
</evidence>
<protein>
    <recommendedName>
        <fullName evidence="8">Sensor-like histidine kinase SenX3</fullName>
        <ecNumber evidence="3">2.7.13.3</ecNumber>
    </recommendedName>
</protein>
<feature type="domain" description="Histidine kinase" evidence="10">
    <location>
        <begin position="181"/>
        <end position="419"/>
    </location>
</feature>
<dbReference type="SMART" id="SM00387">
    <property type="entry name" value="HATPase_c"/>
    <property type="match status" value="1"/>
</dbReference>
<dbReference type="Gene3D" id="3.30.565.10">
    <property type="entry name" value="Histidine kinase-like ATPase, C-terminal domain"/>
    <property type="match status" value="1"/>
</dbReference>
<evidence type="ECO:0000259" key="10">
    <source>
        <dbReference type="PROSITE" id="PS50109"/>
    </source>
</evidence>
<evidence type="ECO:0000313" key="11">
    <source>
        <dbReference type="EMBL" id="MBM6700392.1"/>
    </source>
</evidence>
<comment type="subcellular location">
    <subcellularLocation>
        <location evidence="2">Cell membrane</location>
    </subcellularLocation>
</comment>
<dbReference type="GO" id="GO:0005886">
    <property type="term" value="C:plasma membrane"/>
    <property type="evidence" value="ECO:0007669"/>
    <property type="project" value="UniProtKB-SubCell"/>
</dbReference>
<feature type="compositionally biased region" description="Low complexity" evidence="9">
    <location>
        <begin position="24"/>
        <end position="36"/>
    </location>
</feature>
<dbReference type="Pfam" id="PF00512">
    <property type="entry name" value="HisKA"/>
    <property type="match status" value="1"/>
</dbReference>
<name>A0A938X159_9BIFI</name>
<evidence type="ECO:0000256" key="5">
    <source>
        <dbReference type="ARBA" id="ARBA00022679"/>
    </source>
</evidence>
<dbReference type="InterPro" id="IPR003594">
    <property type="entry name" value="HATPase_dom"/>
</dbReference>
<dbReference type="SMART" id="SM00388">
    <property type="entry name" value="HisKA"/>
    <property type="match status" value="1"/>
</dbReference>
<comment type="caution">
    <text evidence="11">The sequence shown here is derived from an EMBL/GenBank/DDBJ whole genome shotgun (WGS) entry which is preliminary data.</text>
</comment>
<keyword evidence="7" id="KW-0902">Two-component regulatory system</keyword>
<gene>
    <name evidence="11" type="ORF">H7U32_08835</name>
</gene>
<dbReference type="PRINTS" id="PR00344">
    <property type="entry name" value="BCTRLSENSOR"/>
</dbReference>
<keyword evidence="6 11" id="KW-0418">Kinase</keyword>
<evidence type="ECO:0000256" key="8">
    <source>
        <dbReference type="ARBA" id="ARBA00039401"/>
    </source>
</evidence>
<feature type="compositionally biased region" description="Basic and acidic residues" evidence="9">
    <location>
        <begin position="13"/>
        <end position="23"/>
    </location>
</feature>
<evidence type="ECO:0000313" key="12">
    <source>
        <dbReference type="Proteomes" id="UP000718821"/>
    </source>
</evidence>
<dbReference type="GO" id="GO:0016036">
    <property type="term" value="P:cellular response to phosphate starvation"/>
    <property type="evidence" value="ECO:0007669"/>
    <property type="project" value="TreeGrafter"/>
</dbReference>
<dbReference type="CDD" id="cd00082">
    <property type="entry name" value="HisKA"/>
    <property type="match status" value="1"/>
</dbReference>
<evidence type="ECO:0000256" key="9">
    <source>
        <dbReference type="SAM" id="MobiDB-lite"/>
    </source>
</evidence>
<dbReference type="PROSITE" id="PS50109">
    <property type="entry name" value="HIS_KIN"/>
    <property type="match status" value="1"/>
</dbReference>
<dbReference type="GO" id="GO:0000155">
    <property type="term" value="F:phosphorelay sensor kinase activity"/>
    <property type="evidence" value="ECO:0007669"/>
    <property type="project" value="InterPro"/>
</dbReference>
<dbReference type="EC" id="2.7.13.3" evidence="3"/>
<sequence>MAWWRTMLTKSGDTSRTHDHDGIAGRPGAAAGAGPDPARADVSLFGDDVPVRRTEEALVRVMPDALIVTDRDRHVVYESPAAARFRLTEGGYVASDELTDILAQIDEDERTRERELALPRALADRHAASGRGVTAGDPSPSDTLYLKVRAGIIGDDRIAVFLRDMSEQRRFEAMRRDFVTNVSHELKTPAGAIALLAETVGDAADDPDAVRYFAGRIAKESTRLTELVHRLIDLQKAQGSGAAVAVRPLGLREVARRAIAENQVQADASHITLQLSVDGRSLPLVAPEPGAAPEPDAVVMADGESIVTAVKNLIENAIHYSPEHTTVRVAIAHAPAKAGREPKVTLRVVDQGIGIPRESLGRIFERFYRVDPARSRQTGGTGLGLSIVKHCVEDCGGTVAVWSRPQEGSTFTIELSAAGENDAR</sequence>
<keyword evidence="5" id="KW-0808">Transferase</keyword>
<dbReference type="InterPro" id="IPR004358">
    <property type="entry name" value="Sig_transdc_His_kin-like_C"/>
</dbReference>